<keyword evidence="3" id="KW-1185">Reference proteome</keyword>
<reference evidence="2 3" key="1">
    <citation type="submission" date="2023-11" db="EMBL/GenBank/DDBJ databases">
        <title>Peredibacter starrii A3.12.</title>
        <authorList>
            <person name="Mitchell R.J."/>
        </authorList>
    </citation>
    <scope>NUCLEOTIDE SEQUENCE [LARGE SCALE GENOMIC DNA]</scope>
    <source>
        <strain evidence="2 3">A3.12</strain>
    </source>
</reference>
<evidence type="ECO:0000313" key="2">
    <source>
        <dbReference type="EMBL" id="WPU64797.1"/>
    </source>
</evidence>
<feature type="signal peptide" evidence="1">
    <location>
        <begin position="1"/>
        <end position="20"/>
    </location>
</feature>
<name>A0AAX4HNV7_9BACT</name>
<proteinExistence type="predicted"/>
<gene>
    <name evidence="2" type="ORF">SOO65_19060</name>
</gene>
<dbReference type="AlphaFoldDB" id="A0AAX4HNV7"/>
<dbReference type="RefSeq" id="WP_321394291.1">
    <property type="nucleotide sequence ID" value="NZ_CP139487.1"/>
</dbReference>
<dbReference type="EMBL" id="CP139487">
    <property type="protein sequence ID" value="WPU64797.1"/>
    <property type="molecule type" value="Genomic_DNA"/>
</dbReference>
<sequence length="121" mass="13382">MKTIILLFIFTLLSATEVLAKQNHICKAREFTSCRFEYALICPNGYIDGCMTGETTKHQCVMKEEGPACEFEIAILCPEHFRDGCEIGATDTHQCVPVPGPSCAINTRWTCPSGFIDGCKL</sequence>
<keyword evidence="1" id="KW-0732">Signal</keyword>
<accession>A0AAX4HNV7</accession>
<feature type="chain" id="PRO_5043354460" evidence="1">
    <location>
        <begin position="21"/>
        <end position="121"/>
    </location>
</feature>
<evidence type="ECO:0000256" key="1">
    <source>
        <dbReference type="SAM" id="SignalP"/>
    </source>
</evidence>
<dbReference type="Proteomes" id="UP001324634">
    <property type="component" value="Chromosome"/>
</dbReference>
<organism evidence="2 3">
    <name type="scientific">Peredibacter starrii</name>
    <dbReference type="NCBI Taxonomy" id="28202"/>
    <lineage>
        <taxon>Bacteria</taxon>
        <taxon>Pseudomonadati</taxon>
        <taxon>Bdellovibrionota</taxon>
        <taxon>Bacteriovoracia</taxon>
        <taxon>Bacteriovoracales</taxon>
        <taxon>Bacteriovoracaceae</taxon>
        <taxon>Peredibacter</taxon>
    </lineage>
</organism>
<evidence type="ECO:0000313" key="3">
    <source>
        <dbReference type="Proteomes" id="UP001324634"/>
    </source>
</evidence>
<protein>
    <submittedName>
        <fullName evidence="2">Uncharacterized protein</fullName>
    </submittedName>
</protein>
<dbReference type="KEGG" id="psti:SOO65_19060"/>